<dbReference type="EMBL" id="SPUK01000015">
    <property type="protein sequence ID" value="TQV92328.1"/>
    <property type="molecule type" value="Genomic_DNA"/>
</dbReference>
<feature type="region of interest" description="Disordered" evidence="1">
    <location>
        <begin position="277"/>
        <end position="314"/>
    </location>
</feature>
<dbReference type="STRING" id="43265.A0A545US71"/>
<feature type="region of interest" description="Disordered" evidence="1">
    <location>
        <begin position="163"/>
        <end position="184"/>
    </location>
</feature>
<comment type="caution">
    <text evidence="2">The sequence shown here is derived from an EMBL/GenBank/DDBJ whole genome shotgun (WGS) entry which is preliminary data.</text>
</comment>
<dbReference type="OrthoDB" id="4586300at2759"/>
<proteinExistence type="predicted"/>
<accession>A0A545US71</accession>
<dbReference type="AlphaFoldDB" id="A0A545US71"/>
<evidence type="ECO:0000313" key="3">
    <source>
        <dbReference type="Proteomes" id="UP000315783"/>
    </source>
</evidence>
<reference evidence="2 3" key="1">
    <citation type="journal article" date="2019" name="Appl. Microbiol. Biotechnol.">
        <title>Genome sequence of Isaria javanica and comparative genome analysis insights into family S53 peptidase evolution in fungal entomopathogens.</title>
        <authorList>
            <person name="Lin R."/>
            <person name="Zhang X."/>
            <person name="Xin B."/>
            <person name="Zou M."/>
            <person name="Gao Y."/>
            <person name="Qin F."/>
            <person name="Hu Q."/>
            <person name="Xie B."/>
            <person name="Cheng X."/>
        </authorList>
    </citation>
    <scope>NUCLEOTIDE SEQUENCE [LARGE SCALE GENOMIC DNA]</scope>
    <source>
        <strain evidence="2 3">IJ1G</strain>
    </source>
</reference>
<keyword evidence="3" id="KW-1185">Reference proteome</keyword>
<feature type="compositionally biased region" description="Basic and acidic residues" evidence="1">
    <location>
        <begin position="287"/>
        <end position="306"/>
    </location>
</feature>
<feature type="region of interest" description="Disordered" evidence="1">
    <location>
        <begin position="215"/>
        <end position="253"/>
    </location>
</feature>
<sequence>MSDPRTKGNIPSPEDLALSVGEVALSCYCPSALTHLPQPVPSDLPPDLDPRIFTFQDAFEDLLAVSQGKSLPTIDSRYHQSRMLRQMYPQGEPTWLWIGRLQSQGLIRPPRESYIVRASREGWEDLQKDLEESAREFWRELRENPKSREAVRETGKLFRELHDQFSGSSNSLESRNRDQGPENFDDLFSAIQSAYADGRSAWDAFRKTLNEELPRRMGESERQMEGNNKDSSPSTSTGNTRPNPNEKETRSEWVDAFGYKHTTIKRMTYDENGQEIGSSTSITIRPAKHEKPEAVDNGKGSIEADSKTNGGWFW</sequence>
<feature type="compositionally biased region" description="Basic and acidic residues" evidence="1">
    <location>
        <begin position="244"/>
        <end position="253"/>
    </location>
</feature>
<gene>
    <name evidence="2" type="ORF">IF1G_08846</name>
</gene>
<evidence type="ECO:0000313" key="2">
    <source>
        <dbReference type="EMBL" id="TQV92328.1"/>
    </source>
</evidence>
<feature type="compositionally biased region" description="Polar residues" evidence="1">
    <location>
        <begin position="229"/>
        <end position="243"/>
    </location>
</feature>
<organism evidence="2 3">
    <name type="scientific">Cordyceps javanica</name>
    <dbReference type="NCBI Taxonomy" id="43265"/>
    <lineage>
        <taxon>Eukaryota</taxon>
        <taxon>Fungi</taxon>
        <taxon>Dikarya</taxon>
        <taxon>Ascomycota</taxon>
        <taxon>Pezizomycotina</taxon>
        <taxon>Sordariomycetes</taxon>
        <taxon>Hypocreomycetidae</taxon>
        <taxon>Hypocreales</taxon>
        <taxon>Cordycipitaceae</taxon>
        <taxon>Cordyceps</taxon>
    </lineage>
</organism>
<protein>
    <submittedName>
        <fullName evidence="2">Uncharacterized protein</fullName>
    </submittedName>
</protein>
<dbReference type="Proteomes" id="UP000315783">
    <property type="component" value="Unassembled WGS sequence"/>
</dbReference>
<evidence type="ECO:0000256" key="1">
    <source>
        <dbReference type="SAM" id="MobiDB-lite"/>
    </source>
</evidence>
<name>A0A545US71_9HYPO</name>
<feature type="compositionally biased region" description="Basic and acidic residues" evidence="1">
    <location>
        <begin position="215"/>
        <end position="228"/>
    </location>
</feature>